<dbReference type="PANTHER" id="PTHR32322">
    <property type="entry name" value="INNER MEMBRANE TRANSPORTER"/>
    <property type="match status" value="1"/>
</dbReference>
<accession>A0A069D4I5</accession>
<dbReference type="SUPFAM" id="SSF103481">
    <property type="entry name" value="Multidrug resistance efflux transporter EmrE"/>
    <property type="match status" value="2"/>
</dbReference>
<dbReference type="AlphaFoldDB" id="A0A069D4I5"/>
<evidence type="ECO:0000256" key="4">
    <source>
        <dbReference type="ARBA" id="ARBA00022989"/>
    </source>
</evidence>
<keyword evidence="9" id="KW-1185">Reference proteome</keyword>
<organism evidence="8 9">
    <name type="scientific">Bacteroides graminisolvens DSM 19988 = JCM 15093</name>
    <dbReference type="NCBI Taxonomy" id="1121097"/>
    <lineage>
        <taxon>Bacteria</taxon>
        <taxon>Pseudomonadati</taxon>
        <taxon>Bacteroidota</taxon>
        <taxon>Bacteroidia</taxon>
        <taxon>Bacteroidales</taxon>
        <taxon>Bacteroidaceae</taxon>
        <taxon>Bacteroides</taxon>
    </lineage>
</organism>
<evidence type="ECO:0000256" key="2">
    <source>
        <dbReference type="ARBA" id="ARBA00022475"/>
    </source>
</evidence>
<evidence type="ECO:0000256" key="3">
    <source>
        <dbReference type="ARBA" id="ARBA00022692"/>
    </source>
</evidence>
<dbReference type="InterPro" id="IPR037185">
    <property type="entry name" value="EmrE-like"/>
</dbReference>
<gene>
    <name evidence="8" type="ORF">JCM15093_2433</name>
</gene>
<feature type="domain" description="EamA" evidence="7">
    <location>
        <begin position="6"/>
        <end position="142"/>
    </location>
</feature>
<dbReference type="OrthoDB" id="5729944at2"/>
<evidence type="ECO:0000256" key="5">
    <source>
        <dbReference type="ARBA" id="ARBA00023136"/>
    </source>
</evidence>
<feature type="transmembrane region" description="Helical" evidence="6">
    <location>
        <begin position="217"/>
        <end position="237"/>
    </location>
</feature>
<dbReference type="PANTHER" id="PTHR32322:SF18">
    <property type="entry name" value="S-ADENOSYLMETHIONINE_S-ADENOSYLHOMOCYSTEINE TRANSPORTER"/>
    <property type="match status" value="1"/>
</dbReference>
<feature type="transmembrane region" description="Helical" evidence="6">
    <location>
        <begin position="31"/>
        <end position="51"/>
    </location>
</feature>
<name>A0A069D4I5_9BACE</name>
<dbReference type="InterPro" id="IPR050638">
    <property type="entry name" value="AA-Vitamin_Transporters"/>
</dbReference>
<evidence type="ECO:0000256" key="6">
    <source>
        <dbReference type="SAM" id="Phobius"/>
    </source>
</evidence>
<reference evidence="8 9" key="1">
    <citation type="journal article" date="2015" name="Microbes Environ.">
        <title>Distribution and evolution of nitrogen fixation genes in the phylum bacteroidetes.</title>
        <authorList>
            <person name="Inoue J."/>
            <person name="Oshima K."/>
            <person name="Suda W."/>
            <person name="Sakamoto M."/>
            <person name="Iino T."/>
            <person name="Noda S."/>
            <person name="Hongoh Y."/>
            <person name="Hattori M."/>
            <person name="Ohkuma M."/>
        </authorList>
    </citation>
    <scope>NUCLEOTIDE SEQUENCE [LARGE SCALE GENOMIC DNA]</scope>
    <source>
        <strain evidence="8 9">JCM 15093</strain>
    </source>
</reference>
<comment type="caution">
    <text evidence="8">The sequence shown here is derived from an EMBL/GenBank/DDBJ whole genome shotgun (WGS) entry which is preliminary data.</text>
</comment>
<feature type="transmembrane region" description="Helical" evidence="6">
    <location>
        <begin position="104"/>
        <end position="121"/>
    </location>
</feature>
<feature type="transmembrane region" description="Helical" evidence="6">
    <location>
        <begin position="153"/>
        <end position="172"/>
    </location>
</feature>
<evidence type="ECO:0000313" key="9">
    <source>
        <dbReference type="Proteomes" id="UP000027601"/>
    </source>
</evidence>
<feature type="transmembrane region" description="Helical" evidence="6">
    <location>
        <begin position="271"/>
        <end position="290"/>
    </location>
</feature>
<dbReference type="eggNOG" id="COG0697">
    <property type="taxonomic scope" value="Bacteria"/>
</dbReference>
<feature type="domain" description="EamA" evidence="7">
    <location>
        <begin position="156"/>
        <end position="286"/>
    </location>
</feature>
<feature type="transmembrane region" description="Helical" evidence="6">
    <location>
        <begin position="7"/>
        <end position="25"/>
    </location>
</feature>
<keyword evidence="4 6" id="KW-1133">Transmembrane helix</keyword>
<feature type="transmembrane region" description="Helical" evidence="6">
    <location>
        <begin position="72"/>
        <end position="92"/>
    </location>
</feature>
<dbReference type="Proteomes" id="UP000027601">
    <property type="component" value="Unassembled WGS sequence"/>
</dbReference>
<comment type="subcellular location">
    <subcellularLocation>
        <location evidence="1">Cell membrane</location>
        <topology evidence="1">Multi-pass membrane protein</topology>
    </subcellularLocation>
</comment>
<feature type="transmembrane region" description="Helical" evidence="6">
    <location>
        <begin position="128"/>
        <end position="147"/>
    </location>
</feature>
<evidence type="ECO:0000259" key="7">
    <source>
        <dbReference type="Pfam" id="PF00892"/>
    </source>
</evidence>
<feature type="transmembrane region" description="Helical" evidence="6">
    <location>
        <begin position="184"/>
        <end position="205"/>
    </location>
</feature>
<dbReference type="InterPro" id="IPR000620">
    <property type="entry name" value="EamA_dom"/>
</dbReference>
<keyword evidence="3 6" id="KW-0812">Transmembrane</keyword>
<sequence>MTQDNKAIVYAAIAVLSWSTVASAFKIALRYLSSFELLLVASCTAFLIFLFTLLARNKWKGVKNLSASQWRWFALLGLLNPVTYYLVLFRAYDLLPAQVAQPVNYSWPILLLILFSLFAGQSIPKIKYVGMLLSLGGVVLISAGTGLSDKLEFSVTGFLLAFLSAFLWAGYWMVSNKRKEVDAIIALTVTFFFGSAYLLIASLWMEPVVLPIQALLSGMYVGAFEIGIPFVCFGMAIQLTSNATLVNQMCYLSPFLSLFLIHLVLGEQVVWTTYAGLLLIVVGIIFNQYLAPRLKH</sequence>
<protein>
    <submittedName>
        <fullName evidence="8">Permease</fullName>
    </submittedName>
</protein>
<evidence type="ECO:0000313" key="8">
    <source>
        <dbReference type="EMBL" id="GAK37206.1"/>
    </source>
</evidence>
<dbReference type="STRING" id="1121097.GCA_000428125_02529"/>
<proteinExistence type="predicted"/>
<evidence type="ECO:0000256" key="1">
    <source>
        <dbReference type="ARBA" id="ARBA00004651"/>
    </source>
</evidence>
<dbReference type="RefSeq" id="WP_024996944.1">
    <property type="nucleotide sequence ID" value="NZ_ATZI01000013.1"/>
</dbReference>
<dbReference type="GO" id="GO:0005886">
    <property type="term" value="C:plasma membrane"/>
    <property type="evidence" value="ECO:0007669"/>
    <property type="project" value="UniProtKB-SubCell"/>
</dbReference>
<dbReference type="Pfam" id="PF00892">
    <property type="entry name" value="EamA"/>
    <property type="match status" value="2"/>
</dbReference>
<dbReference type="EMBL" id="BAJS01000015">
    <property type="protein sequence ID" value="GAK37206.1"/>
    <property type="molecule type" value="Genomic_DNA"/>
</dbReference>
<feature type="transmembrane region" description="Helical" evidence="6">
    <location>
        <begin position="249"/>
        <end position="265"/>
    </location>
</feature>
<keyword evidence="2" id="KW-1003">Cell membrane</keyword>
<keyword evidence="5 6" id="KW-0472">Membrane</keyword>